<dbReference type="NCBIfam" id="TIGR01087">
    <property type="entry name" value="murD"/>
    <property type="match status" value="1"/>
</dbReference>
<protein>
    <recommendedName>
        <fullName evidence="12 13">UDP-N-acetylmuramoylalanine--D-glutamate ligase</fullName>
        <ecNumber evidence="12 13">6.3.2.9</ecNumber>
    </recommendedName>
    <alternativeName>
        <fullName evidence="12">D-glutamic acid-adding enzyme</fullName>
    </alternativeName>
    <alternativeName>
        <fullName evidence="12">UDP-N-acetylmuramoyl-L-alanyl-D-glutamate synthetase</fullName>
    </alternativeName>
</protein>
<dbReference type="Proteomes" id="UP000324255">
    <property type="component" value="Unassembled WGS sequence"/>
</dbReference>
<dbReference type="Pfam" id="PF02875">
    <property type="entry name" value="Mur_ligase_C"/>
    <property type="match status" value="1"/>
</dbReference>
<dbReference type="InterPro" id="IPR005762">
    <property type="entry name" value="MurD"/>
</dbReference>
<dbReference type="EC" id="6.3.2.9" evidence="12 13"/>
<evidence type="ECO:0000259" key="15">
    <source>
        <dbReference type="Pfam" id="PF08245"/>
    </source>
</evidence>
<dbReference type="InterPro" id="IPR013221">
    <property type="entry name" value="Mur_ligase_cen"/>
</dbReference>
<keyword evidence="7 12" id="KW-0067">ATP-binding</keyword>
<feature type="domain" description="Mur ligase central" evidence="15">
    <location>
        <begin position="110"/>
        <end position="280"/>
    </location>
</feature>
<reference evidence="16 17" key="1">
    <citation type="submission" date="2019-09" db="EMBL/GenBank/DDBJ databases">
        <title>Genomic diversity of phyloplane-associated Pantoea species in Pakistan cotton crop.</title>
        <authorList>
            <person name="Tufail M.R."/>
            <person name="Cook D.R."/>
        </authorList>
    </citation>
    <scope>NUCLEOTIDE SEQUENCE [LARGE SCALE GENOMIC DNA]</scope>
    <source>
        <strain evidence="16 17">B_8</strain>
    </source>
</reference>
<dbReference type="RefSeq" id="WP_150010827.1">
    <property type="nucleotide sequence ID" value="NZ_VWVM01000015.1"/>
</dbReference>
<keyword evidence="8 12" id="KW-0133">Cell shape</keyword>
<comment type="catalytic activity">
    <reaction evidence="12 13">
        <text>UDP-N-acetyl-alpha-D-muramoyl-L-alanine + D-glutamate + ATP = UDP-N-acetyl-alpha-D-muramoyl-L-alanyl-D-glutamate + ADP + phosphate + H(+)</text>
        <dbReference type="Rhea" id="RHEA:16429"/>
        <dbReference type="ChEBI" id="CHEBI:15378"/>
        <dbReference type="ChEBI" id="CHEBI:29986"/>
        <dbReference type="ChEBI" id="CHEBI:30616"/>
        <dbReference type="ChEBI" id="CHEBI:43474"/>
        <dbReference type="ChEBI" id="CHEBI:83898"/>
        <dbReference type="ChEBI" id="CHEBI:83900"/>
        <dbReference type="ChEBI" id="CHEBI:456216"/>
        <dbReference type="EC" id="6.3.2.9"/>
    </reaction>
</comment>
<dbReference type="SUPFAM" id="SSF51984">
    <property type="entry name" value="MurCD N-terminal domain"/>
    <property type="match status" value="1"/>
</dbReference>
<evidence type="ECO:0000256" key="12">
    <source>
        <dbReference type="HAMAP-Rule" id="MF_00639"/>
    </source>
</evidence>
<dbReference type="FunFam" id="3.90.190.20:FF:000003">
    <property type="entry name" value="UDP-N-acetylmuramoylalanine--D-glutamate ligase"/>
    <property type="match status" value="1"/>
</dbReference>
<keyword evidence="5 12" id="KW-0132">Cell division</keyword>
<dbReference type="GO" id="GO:0008764">
    <property type="term" value="F:UDP-N-acetylmuramoylalanine-D-glutamate ligase activity"/>
    <property type="evidence" value="ECO:0007669"/>
    <property type="project" value="UniProtKB-UniRule"/>
</dbReference>
<evidence type="ECO:0000256" key="4">
    <source>
        <dbReference type="ARBA" id="ARBA00022598"/>
    </source>
</evidence>
<dbReference type="Gene3D" id="3.40.1190.10">
    <property type="entry name" value="Mur-like, catalytic domain"/>
    <property type="match status" value="1"/>
</dbReference>
<evidence type="ECO:0000259" key="14">
    <source>
        <dbReference type="Pfam" id="PF02875"/>
    </source>
</evidence>
<evidence type="ECO:0000256" key="1">
    <source>
        <dbReference type="ARBA" id="ARBA00004496"/>
    </source>
</evidence>
<comment type="pathway">
    <text evidence="2 12 13">Cell wall biogenesis; peptidoglycan biosynthesis.</text>
</comment>
<comment type="function">
    <text evidence="12 13">Cell wall formation. Catalyzes the addition of glutamate to the nucleotide precursor UDP-N-acetylmuramoyl-L-alanine (UMA).</text>
</comment>
<dbReference type="EMBL" id="VWVM01000015">
    <property type="protein sequence ID" value="KAA6121819.1"/>
    <property type="molecule type" value="Genomic_DNA"/>
</dbReference>
<dbReference type="GO" id="GO:0008360">
    <property type="term" value="P:regulation of cell shape"/>
    <property type="evidence" value="ECO:0007669"/>
    <property type="project" value="UniProtKB-KW"/>
</dbReference>
<dbReference type="InterPro" id="IPR036565">
    <property type="entry name" value="Mur-like_cat_sf"/>
</dbReference>
<organism evidence="16 17">
    <name type="scientific">Candidatus Pantoea gossypiicola</name>
    <dbReference type="NCBI Taxonomy" id="2608008"/>
    <lineage>
        <taxon>Bacteria</taxon>
        <taxon>Pseudomonadati</taxon>
        <taxon>Pseudomonadota</taxon>
        <taxon>Gammaproteobacteria</taxon>
        <taxon>Enterobacterales</taxon>
        <taxon>Erwiniaceae</taxon>
        <taxon>Pantoea</taxon>
    </lineage>
</organism>
<dbReference type="GO" id="GO:0005524">
    <property type="term" value="F:ATP binding"/>
    <property type="evidence" value="ECO:0007669"/>
    <property type="project" value="UniProtKB-UniRule"/>
</dbReference>
<keyword evidence="6 12" id="KW-0547">Nucleotide-binding</keyword>
<dbReference type="PANTHER" id="PTHR43692:SF1">
    <property type="entry name" value="UDP-N-ACETYLMURAMOYLALANINE--D-GLUTAMATE LIGASE"/>
    <property type="match status" value="1"/>
</dbReference>
<evidence type="ECO:0000256" key="5">
    <source>
        <dbReference type="ARBA" id="ARBA00022618"/>
    </source>
</evidence>
<accession>A0AB34CN67</accession>
<evidence type="ECO:0000256" key="3">
    <source>
        <dbReference type="ARBA" id="ARBA00022490"/>
    </source>
</evidence>
<dbReference type="SUPFAM" id="SSF53244">
    <property type="entry name" value="MurD-like peptide ligases, peptide-binding domain"/>
    <property type="match status" value="1"/>
</dbReference>
<dbReference type="InterPro" id="IPR004101">
    <property type="entry name" value="Mur_ligase_C"/>
</dbReference>
<comment type="subcellular location">
    <subcellularLocation>
        <location evidence="1 12 13">Cytoplasm</location>
    </subcellularLocation>
</comment>
<dbReference type="InterPro" id="IPR036615">
    <property type="entry name" value="Mur_ligase_C_dom_sf"/>
</dbReference>
<feature type="binding site" evidence="12">
    <location>
        <begin position="112"/>
        <end position="118"/>
    </location>
    <ligand>
        <name>ATP</name>
        <dbReference type="ChEBI" id="CHEBI:30616"/>
    </ligand>
</feature>
<evidence type="ECO:0000256" key="6">
    <source>
        <dbReference type="ARBA" id="ARBA00022741"/>
    </source>
</evidence>
<dbReference type="GO" id="GO:0051301">
    <property type="term" value="P:cell division"/>
    <property type="evidence" value="ECO:0007669"/>
    <property type="project" value="UniProtKB-KW"/>
</dbReference>
<dbReference type="AlphaFoldDB" id="A0AB34CN67"/>
<evidence type="ECO:0000313" key="16">
    <source>
        <dbReference type="EMBL" id="KAA6121819.1"/>
    </source>
</evidence>
<gene>
    <name evidence="12 16" type="primary">murD</name>
    <name evidence="16" type="ORF">F3I20_18040</name>
</gene>
<keyword evidence="10 12" id="KW-0131">Cell cycle</keyword>
<name>A0AB34CN67_9GAMM</name>
<dbReference type="Gene3D" id="3.40.50.720">
    <property type="entry name" value="NAD(P)-binding Rossmann-like Domain"/>
    <property type="match status" value="1"/>
</dbReference>
<sequence>MADYRGRKVVIIGLGLTGLSCVDFFLAQGVTPRVMDTRVSPPGLDKLPGQVERHLGGINGDWLLAADLIVASPGVALAHPILSEAVEAGIEIVGDIELFCREAQAPIVAITGSNGKSTVTTLVGEMAKAAGWQAGVGGNIGLPALSLLQSPAQLYVLELSSFQLETTHSLKAAAATVLNVTEDHMDRYPLGMQQYRAAKLRVYENAQTCIVNADDALTMPVRGADKRCVSFGVDFGDYHLNKQQGSIWLRVKGEKVLNTAEMKMVGQHNYTNALAALALADAVGLPRASSLAALTQFNGLAHRFQLVHEHQGVRWINDSKATNVGSTEAALNGLQVTGTLWLLMGGDGKSADFTPLIPWLQGDNVRIYCFGRDGDALAALRPDIAVRTETMRQAMEQIAPQVKAGDMVLLSPACASLDQFRNFEQRGDQFAQLAKELS</sequence>
<evidence type="ECO:0000256" key="10">
    <source>
        <dbReference type="ARBA" id="ARBA00023306"/>
    </source>
</evidence>
<dbReference type="PROSITE" id="PS51257">
    <property type="entry name" value="PROKAR_LIPOPROTEIN"/>
    <property type="match status" value="1"/>
</dbReference>
<dbReference type="Gene3D" id="3.90.190.20">
    <property type="entry name" value="Mur ligase, C-terminal domain"/>
    <property type="match status" value="1"/>
</dbReference>
<evidence type="ECO:0000256" key="13">
    <source>
        <dbReference type="RuleBase" id="RU003664"/>
    </source>
</evidence>
<dbReference type="GO" id="GO:0009252">
    <property type="term" value="P:peptidoglycan biosynthetic process"/>
    <property type="evidence" value="ECO:0007669"/>
    <property type="project" value="UniProtKB-UniRule"/>
</dbReference>
<keyword evidence="17" id="KW-1185">Reference proteome</keyword>
<dbReference type="PANTHER" id="PTHR43692">
    <property type="entry name" value="UDP-N-ACETYLMURAMOYLALANINE--D-GLUTAMATE LIGASE"/>
    <property type="match status" value="1"/>
</dbReference>
<proteinExistence type="inferred from homology"/>
<evidence type="ECO:0000256" key="9">
    <source>
        <dbReference type="ARBA" id="ARBA00022984"/>
    </source>
</evidence>
<evidence type="ECO:0000313" key="17">
    <source>
        <dbReference type="Proteomes" id="UP000324255"/>
    </source>
</evidence>
<dbReference type="SUPFAM" id="SSF53623">
    <property type="entry name" value="MurD-like peptide ligases, catalytic domain"/>
    <property type="match status" value="1"/>
</dbReference>
<dbReference type="GO" id="GO:0005737">
    <property type="term" value="C:cytoplasm"/>
    <property type="evidence" value="ECO:0007669"/>
    <property type="project" value="UniProtKB-SubCell"/>
</dbReference>
<dbReference type="FunFam" id="3.40.1190.10:FF:000002">
    <property type="entry name" value="UDP-N-acetylmuramoylalanine--D-glutamate ligase"/>
    <property type="match status" value="1"/>
</dbReference>
<keyword evidence="11 12" id="KW-0961">Cell wall biogenesis/degradation</keyword>
<evidence type="ECO:0000256" key="8">
    <source>
        <dbReference type="ARBA" id="ARBA00022960"/>
    </source>
</evidence>
<feature type="domain" description="Mur ligase C-terminal" evidence="14">
    <location>
        <begin position="302"/>
        <end position="414"/>
    </location>
</feature>
<dbReference type="Pfam" id="PF08245">
    <property type="entry name" value="Mur_ligase_M"/>
    <property type="match status" value="1"/>
</dbReference>
<evidence type="ECO:0000256" key="11">
    <source>
        <dbReference type="ARBA" id="ARBA00023316"/>
    </source>
</evidence>
<dbReference type="Pfam" id="PF21799">
    <property type="entry name" value="MurD-like_N"/>
    <property type="match status" value="1"/>
</dbReference>
<dbReference type="HAMAP" id="MF_00639">
    <property type="entry name" value="MurD"/>
    <property type="match status" value="1"/>
</dbReference>
<keyword evidence="3 12" id="KW-0963">Cytoplasm</keyword>
<comment type="similarity">
    <text evidence="12">Belongs to the MurCDEF family.</text>
</comment>
<evidence type="ECO:0000256" key="7">
    <source>
        <dbReference type="ARBA" id="ARBA00022840"/>
    </source>
</evidence>
<keyword evidence="9 12" id="KW-0573">Peptidoglycan synthesis</keyword>
<keyword evidence="4 12" id="KW-0436">Ligase</keyword>
<comment type="caution">
    <text evidence="16">The sequence shown here is derived from an EMBL/GenBank/DDBJ whole genome shotgun (WGS) entry which is preliminary data.</text>
</comment>
<dbReference type="GO" id="GO:0071555">
    <property type="term" value="P:cell wall organization"/>
    <property type="evidence" value="ECO:0007669"/>
    <property type="project" value="UniProtKB-KW"/>
</dbReference>
<evidence type="ECO:0000256" key="2">
    <source>
        <dbReference type="ARBA" id="ARBA00004752"/>
    </source>
</evidence>